<dbReference type="EMBL" id="RBDX01000025">
    <property type="protein sequence ID" value="RKN05677.1"/>
    <property type="molecule type" value="Genomic_DNA"/>
</dbReference>
<proteinExistence type="predicted"/>
<evidence type="ECO:0000313" key="5">
    <source>
        <dbReference type="Proteomes" id="UP000275024"/>
    </source>
</evidence>
<accession>A0A3A9WHU4</accession>
<dbReference type="SMART" id="SM00530">
    <property type="entry name" value="HTH_XRE"/>
    <property type="match status" value="1"/>
</dbReference>
<evidence type="ECO:0000313" key="2">
    <source>
        <dbReference type="EMBL" id="RKN05677.1"/>
    </source>
</evidence>
<reference evidence="4 5" key="1">
    <citation type="submission" date="2018-09" db="EMBL/GenBank/DDBJ databases">
        <title>Streptomyces sp. nov. DS1-2, an endophytic actinomycete isolated from roots of Dendrobium scabrilingue.</title>
        <authorList>
            <person name="Kuncharoen N."/>
            <person name="Kudo T."/>
            <person name="Ohkuma M."/>
            <person name="Yuki M."/>
            <person name="Tanasupawat S."/>
        </authorList>
    </citation>
    <scope>NUCLEOTIDE SEQUENCE [LARGE SCALE GENOMIC DNA]</scope>
    <source>
        <strain evidence="2 5">AZ1-7</strain>
        <strain evidence="3 4">DS1-2</strain>
    </source>
</reference>
<dbReference type="Proteomes" id="UP000275024">
    <property type="component" value="Unassembled WGS sequence"/>
</dbReference>
<gene>
    <name evidence="3" type="ORF">D7318_23765</name>
    <name evidence="2" type="ORF">D7319_24400</name>
</gene>
<keyword evidence="4" id="KW-1185">Reference proteome</keyword>
<dbReference type="EMBL" id="RBDY01000023">
    <property type="protein sequence ID" value="RKN17516.1"/>
    <property type="molecule type" value="Genomic_DNA"/>
</dbReference>
<dbReference type="GO" id="GO:0003677">
    <property type="term" value="F:DNA binding"/>
    <property type="evidence" value="ECO:0007669"/>
    <property type="project" value="InterPro"/>
</dbReference>
<name>A0A3A9WHU4_9ACTN</name>
<dbReference type="Pfam" id="PF01381">
    <property type="entry name" value="HTH_3"/>
    <property type="match status" value="1"/>
</dbReference>
<protein>
    <submittedName>
        <fullName evidence="2">XRE family transcriptional regulator</fullName>
    </submittedName>
</protein>
<dbReference type="CDD" id="cd00093">
    <property type="entry name" value="HTH_XRE"/>
    <property type="match status" value="1"/>
</dbReference>
<comment type="caution">
    <text evidence="2">The sequence shown here is derived from an EMBL/GenBank/DDBJ whole genome shotgun (WGS) entry which is preliminary data.</text>
</comment>
<feature type="domain" description="HTH cro/C1-type" evidence="1">
    <location>
        <begin position="12"/>
        <end position="66"/>
    </location>
</feature>
<evidence type="ECO:0000313" key="3">
    <source>
        <dbReference type="EMBL" id="RKN17516.1"/>
    </source>
</evidence>
<evidence type="ECO:0000259" key="1">
    <source>
        <dbReference type="PROSITE" id="PS50943"/>
    </source>
</evidence>
<dbReference type="AlphaFoldDB" id="A0A3A9WHU4"/>
<dbReference type="OrthoDB" id="3420984at2"/>
<dbReference type="InterPro" id="IPR010982">
    <property type="entry name" value="Lambda_DNA-bd_dom_sf"/>
</dbReference>
<dbReference type="SUPFAM" id="SSF47413">
    <property type="entry name" value="lambda repressor-like DNA-binding domains"/>
    <property type="match status" value="1"/>
</dbReference>
<dbReference type="Gene3D" id="1.10.260.40">
    <property type="entry name" value="lambda repressor-like DNA-binding domains"/>
    <property type="match status" value="1"/>
</dbReference>
<dbReference type="InterPro" id="IPR001387">
    <property type="entry name" value="Cro/C1-type_HTH"/>
</dbReference>
<organism evidence="2 5">
    <name type="scientific">Streptomyces radicis</name>
    <dbReference type="NCBI Taxonomy" id="1750517"/>
    <lineage>
        <taxon>Bacteria</taxon>
        <taxon>Bacillati</taxon>
        <taxon>Actinomycetota</taxon>
        <taxon>Actinomycetes</taxon>
        <taxon>Kitasatosporales</taxon>
        <taxon>Streptomycetaceae</taxon>
        <taxon>Streptomyces</taxon>
    </lineage>
</organism>
<dbReference type="PROSITE" id="PS50943">
    <property type="entry name" value="HTH_CROC1"/>
    <property type="match status" value="1"/>
</dbReference>
<sequence>MTSHQIAPGTHLAKLRAARGMSQVGLARKANISVSLLSKIEVGSRTLTPAAAAALGRAMGLTMDEVLGKAPVAAAEAESLRDLRGAMRDFDLPGAVAVEPAEVAADLRRVSELRDAVELTRLTGILPPLLRKVTAHAHDAHTTEAWAALAETYSAVYWLAARHRWMDLAEVAVARQRWAAEQRADPLVQAIADRDRAGTYLNFGDCEGGLTVIDRAIGAAEERLTGERRAIATGILHLRGMTLAGRLPDKREAERQADKHIQYARRLCASFPDDFRVHGLTFGPRNALTHEMATLVDLKKPKKALALTGDLATALAGLPPTRLAPSFIAQARAQLDTGDAGAALESLARAHRIAPQMVRIHPMALEVLRVVDSLHKRSNPLLNRLRTVIGPLPAP</sequence>
<dbReference type="RefSeq" id="WP_120699230.1">
    <property type="nucleotide sequence ID" value="NZ_RBDX01000025.1"/>
</dbReference>
<dbReference type="Proteomes" id="UP000268652">
    <property type="component" value="Unassembled WGS sequence"/>
</dbReference>
<evidence type="ECO:0000313" key="4">
    <source>
        <dbReference type="Proteomes" id="UP000268652"/>
    </source>
</evidence>